<protein>
    <submittedName>
        <fullName evidence="13">ABC transporter ATP-binding protein</fullName>
    </submittedName>
</protein>
<keyword evidence="9 10" id="KW-0472">Membrane</keyword>
<organism evidence="13 14">
    <name type="scientific">Mesorhizobium denitrificans</name>
    <dbReference type="NCBI Taxonomy" id="2294114"/>
    <lineage>
        <taxon>Bacteria</taxon>
        <taxon>Pseudomonadati</taxon>
        <taxon>Pseudomonadota</taxon>
        <taxon>Alphaproteobacteria</taxon>
        <taxon>Hyphomicrobiales</taxon>
        <taxon>Phyllobacteriaceae</taxon>
        <taxon>Mesorhizobium</taxon>
    </lineage>
</organism>
<dbReference type="SMART" id="SM00382">
    <property type="entry name" value="AAA"/>
    <property type="match status" value="1"/>
</dbReference>
<keyword evidence="4" id="KW-1003">Cell membrane</keyword>
<dbReference type="AlphaFoldDB" id="A0A371X974"/>
<dbReference type="Gene3D" id="1.20.1560.10">
    <property type="entry name" value="ABC transporter type 1, transmembrane domain"/>
    <property type="match status" value="1"/>
</dbReference>
<dbReference type="PANTHER" id="PTHR24221:SF654">
    <property type="entry name" value="ATP-BINDING CASSETTE SUB-FAMILY B MEMBER 6"/>
    <property type="match status" value="1"/>
</dbReference>
<evidence type="ECO:0000256" key="2">
    <source>
        <dbReference type="ARBA" id="ARBA00005417"/>
    </source>
</evidence>
<accession>A0A371X974</accession>
<dbReference type="GO" id="GO:0005886">
    <property type="term" value="C:plasma membrane"/>
    <property type="evidence" value="ECO:0007669"/>
    <property type="project" value="UniProtKB-SubCell"/>
</dbReference>
<dbReference type="InterPro" id="IPR039421">
    <property type="entry name" value="Type_1_exporter"/>
</dbReference>
<evidence type="ECO:0000256" key="8">
    <source>
        <dbReference type="ARBA" id="ARBA00022989"/>
    </source>
</evidence>
<comment type="subcellular location">
    <subcellularLocation>
        <location evidence="1">Cell membrane</location>
        <topology evidence="1">Multi-pass membrane protein</topology>
    </subcellularLocation>
</comment>
<dbReference type="EMBL" id="QURN01000014">
    <property type="protein sequence ID" value="RFC65763.1"/>
    <property type="molecule type" value="Genomic_DNA"/>
</dbReference>
<evidence type="ECO:0000313" key="13">
    <source>
        <dbReference type="EMBL" id="RFC65763.1"/>
    </source>
</evidence>
<feature type="transmembrane region" description="Helical" evidence="10">
    <location>
        <begin position="79"/>
        <end position="100"/>
    </location>
</feature>
<dbReference type="GO" id="GO:0005524">
    <property type="term" value="F:ATP binding"/>
    <property type="evidence" value="ECO:0007669"/>
    <property type="project" value="UniProtKB-KW"/>
</dbReference>
<dbReference type="PROSITE" id="PS50893">
    <property type="entry name" value="ABC_TRANSPORTER_2"/>
    <property type="match status" value="1"/>
</dbReference>
<keyword evidence="5 10" id="KW-0812">Transmembrane</keyword>
<dbReference type="Pfam" id="PF00005">
    <property type="entry name" value="ABC_tran"/>
    <property type="match status" value="1"/>
</dbReference>
<keyword evidence="6" id="KW-0547">Nucleotide-binding</keyword>
<evidence type="ECO:0000256" key="5">
    <source>
        <dbReference type="ARBA" id="ARBA00022692"/>
    </source>
</evidence>
<evidence type="ECO:0000256" key="3">
    <source>
        <dbReference type="ARBA" id="ARBA00022448"/>
    </source>
</evidence>
<keyword evidence="8 10" id="KW-1133">Transmembrane helix</keyword>
<evidence type="ECO:0000256" key="1">
    <source>
        <dbReference type="ARBA" id="ARBA00004651"/>
    </source>
</evidence>
<dbReference type="InterPro" id="IPR011527">
    <property type="entry name" value="ABC1_TM_dom"/>
</dbReference>
<dbReference type="Proteomes" id="UP000262379">
    <property type="component" value="Unassembled WGS sequence"/>
</dbReference>
<feature type="domain" description="ABC transporter" evidence="11">
    <location>
        <begin position="363"/>
        <end position="599"/>
    </location>
</feature>
<evidence type="ECO:0000313" key="14">
    <source>
        <dbReference type="Proteomes" id="UP000262379"/>
    </source>
</evidence>
<evidence type="ECO:0000256" key="7">
    <source>
        <dbReference type="ARBA" id="ARBA00022840"/>
    </source>
</evidence>
<dbReference type="FunFam" id="3.40.50.300:FF:000299">
    <property type="entry name" value="ABC transporter ATP-binding protein/permease"/>
    <property type="match status" value="1"/>
</dbReference>
<feature type="transmembrane region" description="Helical" evidence="10">
    <location>
        <begin position="31"/>
        <end position="59"/>
    </location>
</feature>
<evidence type="ECO:0000256" key="10">
    <source>
        <dbReference type="SAM" id="Phobius"/>
    </source>
</evidence>
<evidence type="ECO:0000256" key="9">
    <source>
        <dbReference type="ARBA" id="ARBA00023136"/>
    </source>
</evidence>
<sequence length="605" mass="65938">MTQAQSAQKKAGLAEVWRFARDFWKRSGKRAWIALGYLLLASVVDGVSILMLIPLLGFASGGLDGTVINIPALSFLSGGTLKIGPALVFLAVLLVLQAWFQRLRSAHMGELLFDYVARERTSLFESLSRARWDVFSAIRTSDAEHALTTETDRVQGAGFCVLMLAQTLVLLAVYVASSFFVSVPMTAFACVVGVVVFAVLQPVRTQAMKHGARVGKNRKQMHGTISQLVDGMKIAKVLNVETQFTDRVKSIQAEARAQDREYVLATTNSTALFNVFAGLVLCVFVYAALEVFRLSLAETIVLLLLFTRIFSRFRELQTYIQQLLAVLPAVQAIASMRGELERCAESEEVQQPAWIGELAAPSVQLRNVTFAYSADSERAALKDVSFDMPAGKVTALIGESGAGKSTVAEILLGLQMPQAGEMLIGGRPLLVQEGRAWRNRVAYVPQDVFLFDDTVANNLRLAAPQASDEQIWSALKQAGADNFVRQMPRGLETEIGARGIRMSGGERQRIALARALIRKPALLILDEATSALDWRHQSLISETIMALRGDMTILTIAHRPSMIAFADHVVALHAGEVAESGAYAALTKLPQSRLSRMLSAESAAA</sequence>
<dbReference type="GO" id="GO:0140359">
    <property type="term" value="F:ABC-type transporter activity"/>
    <property type="evidence" value="ECO:0007669"/>
    <property type="project" value="InterPro"/>
</dbReference>
<dbReference type="PROSITE" id="PS00211">
    <property type="entry name" value="ABC_TRANSPORTER_1"/>
    <property type="match status" value="1"/>
</dbReference>
<feature type="transmembrane region" description="Helical" evidence="10">
    <location>
        <begin position="262"/>
        <end position="286"/>
    </location>
</feature>
<dbReference type="PANTHER" id="PTHR24221">
    <property type="entry name" value="ATP-BINDING CASSETTE SUB-FAMILY B"/>
    <property type="match status" value="1"/>
</dbReference>
<dbReference type="PROSITE" id="PS50929">
    <property type="entry name" value="ABC_TM1F"/>
    <property type="match status" value="1"/>
</dbReference>
<feature type="transmembrane region" description="Helical" evidence="10">
    <location>
        <begin position="156"/>
        <end position="175"/>
    </location>
</feature>
<dbReference type="RefSeq" id="WP_116625134.1">
    <property type="nucleotide sequence ID" value="NZ_QURN01000014.1"/>
</dbReference>
<comment type="caution">
    <text evidence="13">The sequence shown here is derived from an EMBL/GenBank/DDBJ whole genome shotgun (WGS) entry which is preliminary data.</text>
</comment>
<gene>
    <name evidence="13" type="ORF">DY251_17175</name>
</gene>
<evidence type="ECO:0000259" key="11">
    <source>
        <dbReference type="PROSITE" id="PS50893"/>
    </source>
</evidence>
<dbReference type="InterPro" id="IPR027417">
    <property type="entry name" value="P-loop_NTPase"/>
</dbReference>
<dbReference type="InterPro" id="IPR036640">
    <property type="entry name" value="ABC1_TM_sf"/>
</dbReference>
<dbReference type="InterPro" id="IPR017871">
    <property type="entry name" value="ABC_transporter-like_CS"/>
</dbReference>
<dbReference type="InterPro" id="IPR003439">
    <property type="entry name" value="ABC_transporter-like_ATP-bd"/>
</dbReference>
<dbReference type="GO" id="GO:0034040">
    <property type="term" value="F:ATPase-coupled lipid transmembrane transporter activity"/>
    <property type="evidence" value="ECO:0007669"/>
    <property type="project" value="TreeGrafter"/>
</dbReference>
<evidence type="ECO:0000256" key="6">
    <source>
        <dbReference type="ARBA" id="ARBA00022741"/>
    </source>
</evidence>
<proteinExistence type="inferred from homology"/>
<dbReference type="InterPro" id="IPR003593">
    <property type="entry name" value="AAA+_ATPase"/>
</dbReference>
<evidence type="ECO:0000259" key="12">
    <source>
        <dbReference type="PROSITE" id="PS50929"/>
    </source>
</evidence>
<comment type="similarity">
    <text evidence="2">Belongs to the ABC transporter superfamily.</text>
</comment>
<reference evidence="14" key="1">
    <citation type="submission" date="2018-08" db="EMBL/GenBank/DDBJ databases">
        <authorList>
            <person name="Im W.T."/>
        </authorList>
    </citation>
    <scope>NUCLEOTIDE SEQUENCE [LARGE SCALE GENOMIC DNA]</scope>
    <source>
        <strain evidence="14">LA-28</strain>
    </source>
</reference>
<dbReference type="GO" id="GO:0016887">
    <property type="term" value="F:ATP hydrolysis activity"/>
    <property type="evidence" value="ECO:0007669"/>
    <property type="project" value="InterPro"/>
</dbReference>
<name>A0A371X974_9HYPH</name>
<keyword evidence="7 13" id="KW-0067">ATP-binding</keyword>
<evidence type="ECO:0000256" key="4">
    <source>
        <dbReference type="ARBA" id="ARBA00022475"/>
    </source>
</evidence>
<feature type="domain" description="ABC transmembrane type-1" evidence="12">
    <location>
        <begin position="32"/>
        <end position="325"/>
    </location>
</feature>
<keyword evidence="14" id="KW-1185">Reference proteome</keyword>
<feature type="transmembrane region" description="Helical" evidence="10">
    <location>
        <begin position="181"/>
        <end position="200"/>
    </location>
</feature>
<dbReference type="SUPFAM" id="SSF52540">
    <property type="entry name" value="P-loop containing nucleoside triphosphate hydrolases"/>
    <property type="match status" value="1"/>
</dbReference>
<dbReference type="SUPFAM" id="SSF90123">
    <property type="entry name" value="ABC transporter transmembrane region"/>
    <property type="match status" value="1"/>
</dbReference>
<keyword evidence="3" id="KW-0813">Transport</keyword>
<dbReference type="Pfam" id="PF00664">
    <property type="entry name" value="ABC_membrane"/>
    <property type="match status" value="1"/>
</dbReference>
<dbReference type="Gene3D" id="3.40.50.300">
    <property type="entry name" value="P-loop containing nucleotide triphosphate hydrolases"/>
    <property type="match status" value="1"/>
</dbReference>